<dbReference type="InterPro" id="IPR004838">
    <property type="entry name" value="NHTrfase_class1_PyrdxlP-BS"/>
</dbReference>
<evidence type="ECO:0000259" key="8">
    <source>
        <dbReference type="Pfam" id="PF00155"/>
    </source>
</evidence>
<keyword evidence="5" id="KW-0663">Pyridoxal phosphate</keyword>
<feature type="compositionally biased region" description="Low complexity" evidence="7">
    <location>
        <begin position="105"/>
        <end position="115"/>
    </location>
</feature>
<evidence type="ECO:0000256" key="3">
    <source>
        <dbReference type="ARBA" id="ARBA00022576"/>
    </source>
</evidence>
<dbReference type="EMBL" id="BAAALN010000007">
    <property type="protein sequence ID" value="GAA1241596.1"/>
    <property type="molecule type" value="Genomic_DNA"/>
</dbReference>
<dbReference type="InterPro" id="IPR015424">
    <property type="entry name" value="PyrdxlP-dep_Trfase"/>
</dbReference>
<organism evidence="9 10">
    <name type="scientific">Prauserella halophila</name>
    <dbReference type="NCBI Taxonomy" id="185641"/>
    <lineage>
        <taxon>Bacteria</taxon>
        <taxon>Bacillati</taxon>
        <taxon>Actinomycetota</taxon>
        <taxon>Actinomycetes</taxon>
        <taxon>Pseudonocardiales</taxon>
        <taxon>Pseudonocardiaceae</taxon>
        <taxon>Prauserella</taxon>
    </lineage>
</organism>
<comment type="caution">
    <text evidence="9">The sequence shown here is derived from an EMBL/GenBank/DDBJ whole genome shotgun (WGS) entry which is preliminary data.</text>
</comment>
<proteinExistence type="inferred from homology"/>
<reference evidence="10" key="1">
    <citation type="journal article" date="2019" name="Int. J. Syst. Evol. Microbiol.">
        <title>The Global Catalogue of Microorganisms (GCM) 10K type strain sequencing project: providing services to taxonomists for standard genome sequencing and annotation.</title>
        <authorList>
            <consortium name="The Broad Institute Genomics Platform"/>
            <consortium name="The Broad Institute Genome Sequencing Center for Infectious Disease"/>
            <person name="Wu L."/>
            <person name="Ma J."/>
        </authorList>
    </citation>
    <scope>NUCLEOTIDE SEQUENCE [LARGE SCALE GENOMIC DNA]</scope>
    <source>
        <strain evidence="10">JCM 13023</strain>
    </source>
</reference>
<evidence type="ECO:0000256" key="5">
    <source>
        <dbReference type="ARBA" id="ARBA00022898"/>
    </source>
</evidence>
<dbReference type="InterPro" id="IPR006764">
    <property type="entry name" value="SAM_dep_MeTrfase_SAV2177_type"/>
</dbReference>
<dbReference type="PANTHER" id="PTHR46383">
    <property type="entry name" value="ASPARTATE AMINOTRANSFERASE"/>
    <property type="match status" value="1"/>
</dbReference>
<gene>
    <name evidence="9" type="ORF">GCM10009676_28390</name>
</gene>
<dbReference type="Gene3D" id="3.40.50.150">
    <property type="entry name" value="Vaccinia Virus protein VP39"/>
    <property type="match status" value="1"/>
</dbReference>
<evidence type="ECO:0000256" key="7">
    <source>
        <dbReference type="SAM" id="MobiDB-lite"/>
    </source>
</evidence>
<accession>A0ABP4GXG2</accession>
<protein>
    <recommendedName>
        <fullName evidence="6">Aminotransferase</fullName>
        <ecNumber evidence="6">2.6.1.-</ecNumber>
    </recommendedName>
</protein>
<dbReference type="CDD" id="cd00609">
    <property type="entry name" value="AAT_like"/>
    <property type="match status" value="1"/>
</dbReference>
<dbReference type="PANTHER" id="PTHR46383:SF2">
    <property type="entry name" value="AMINOTRANSFERASE"/>
    <property type="match status" value="1"/>
</dbReference>
<keyword evidence="10" id="KW-1185">Reference proteome</keyword>
<name>A0ABP4GXG2_9PSEU</name>
<evidence type="ECO:0000313" key="10">
    <source>
        <dbReference type="Proteomes" id="UP001500653"/>
    </source>
</evidence>
<dbReference type="Pfam" id="PF00155">
    <property type="entry name" value="Aminotran_1_2"/>
    <property type="match status" value="1"/>
</dbReference>
<comment type="similarity">
    <text evidence="2 6">Belongs to the class-I pyridoxal-phosphate-dependent aminotransferase family.</text>
</comment>
<comment type="cofactor">
    <cofactor evidence="1 6">
        <name>pyridoxal 5'-phosphate</name>
        <dbReference type="ChEBI" id="CHEBI:597326"/>
    </cofactor>
</comment>
<dbReference type="InterPro" id="IPR029063">
    <property type="entry name" value="SAM-dependent_MTases_sf"/>
</dbReference>
<evidence type="ECO:0000256" key="6">
    <source>
        <dbReference type="RuleBase" id="RU000481"/>
    </source>
</evidence>
<dbReference type="Pfam" id="PF04672">
    <property type="entry name" value="Methyltransf_19"/>
    <property type="match status" value="1"/>
</dbReference>
<sequence length="539" mass="58407">MAGVLEWDRPMALQQVGTLPHVADDRDPATLMRTYVDALPPGSYVVLSHFFNPGDEDPEAAAVATGWSRRFCTARWHRPIPHARGDRHLLRRPRTHRTRLRDARPLVAGRPAGAPRPRPPPHDRRHRPQAVTPTLAPRRARALTLLDMTTESATSPFPPAAQRADVPPFYVMDVLSAAKARQAERGDVVFLCAGQPTAGAPEPVLAAAQQALRGSDLGYTPQLGIPPLREAIAGHYDRAYGLDVDPADVIVTTGSSGGFLLAFLAAFEVGDRVAMARPGYPAYRNLLNALGCEVVEFATDESTRFQPTPEILDGLGDIKGLVVASPSNPTGTIVAPGELATLTEWCTARGVRLISDEIYHGISYERDVACAWQTSREALVLGSFSKYFAMTGWRLGWMLAPQALHRSVDVLTGNFNICPPALSQHAAVAALSPESCAELDGHVDHYRANRDLLLDGLRDIGLTRIAPIDGAFYAYVDVSEHTDDSLSWCRKLLDDTGVAITPGVDFDPVAGGSFVRLSFAGARSDIATAVERMGTWLRN</sequence>
<evidence type="ECO:0000313" key="9">
    <source>
        <dbReference type="EMBL" id="GAA1241596.1"/>
    </source>
</evidence>
<dbReference type="InterPro" id="IPR050596">
    <property type="entry name" value="AspAT/PAT-like"/>
</dbReference>
<feature type="domain" description="Aminotransferase class I/classII large" evidence="8">
    <location>
        <begin position="187"/>
        <end position="532"/>
    </location>
</feature>
<dbReference type="InterPro" id="IPR004839">
    <property type="entry name" value="Aminotransferase_I/II_large"/>
</dbReference>
<evidence type="ECO:0000256" key="2">
    <source>
        <dbReference type="ARBA" id="ARBA00007441"/>
    </source>
</evidence>
<dbReference type="Proteomes" id="UP001500653">
    <property type="component" value="Unassembled WGS sequence"/>
</dbReference>
<evidence type="ECO:0000256" key="4">
    <source>
        <dbReference type="ARBA" id="ARBA00022679"/>
    </source>
</evidence>
<dbReference type="SUPFAM" id="SSF53383">
    <property type="entry name" value="PLP-dependent transferases"/>
    <property type="match status" value="1"/>
</dbReference>
<dbReference type="EC" id="2.6.1.-" evidence="6"/>
<keyword evidence="3 6" id="KW-0032">Aminotransferase</keyword>
<feature type="region of interest" description="Disordered" evidence="7">
    <location>
        <begin position="95"/>
        <end position="131"/>
    </location>
</feature>
<dbReference type="Gene3D" id="3.40.640.10">
    <property type="entry name" value="Type I PLP-dependent aspartate aminotransferase-like (Major domain)"/>
    <property type="match status" value="1"/>
</dbReference>
<dbReference type="InterPro" id="IPR015421">
    <property type="entry name" value="PyrdxlP-dep_Trfase_major"/>
</dbReference>
<dbReference type="SUPFAM" id="SSF53335">
    <property type="entry name" value="S-adenosyl-L-methionine-dependent methyltransferases"/>
    <property type="match status" value="1"/>
</dbReference>
<keyword evidence="4 6" id="KW-0808">Transferase</keyword>
<evidence type="ECO:0000256" key="1">
    <source>
        <dbReference type="ARBA" id="ARBA00001933"/>
    </source>
</evidence>
<dbReference type="PROSITE" id="PS00105">
    <property type="entry name" value="AA_TRANSFER_CLASS_1"/>
    <property type="match status" value="1"/>
</dbReference>